<proteinExistence type="predicted"/>
<keyword evidence="3" id="KW-1185">Reference proteome</keyword>
<keyword evidence="1" id="KW-0732">Signal</keyword>
<name>A0ABU8NS75_9SPHI</name>
<feature type="chain" id="PRO_5045727131" evidence="1">
    <location>
        <begin position="29"/>
        <end position="292"/>
    </location>
</feature>
<feature type="signal peptide" evidence="1">
    <location>
        <begin position="1"/>
        <end position="28"/>
    </location>
</feature>
<gene>
    <name evidence="2" type="ORF">WAE58_21885</name>
</gene>
<accession>A0ABU8NS75</accession>
<dbReference type="InterPro" id="IPR050583">
    <property type="entry name" value="Mycobacterial_A85_antigen"/>
</dbReference>
<dbReference type="RefSeq" id="WP_337717641.1">
    <property type="nucleotide sequence ID" value="NZ_JBBEUB010000009.1"/>
</dbReference>
<dbReference type="PANTHER" id="PTHR48098:SF1">
    <property type="entry name" value="DIACYLGLYCEROL ACYLTRANSFERASE_MYCOLYLTRANSFERASE AG85A"/>
    <property type="match status" value="1"/>
</dbReference>
<dbReference type="GO" id="GO:0016787">
    <property type="term" value="F:hydrolase activity"/>
    <property type="evidence" value="ECO:0007669"/>
    <property type="project" value="UniProtKB-KW"/>
</dbReference>
<organism evidence="2 3">
    <name type="scientific">Pedobacter panaciterrae</name>
    <dbReference type="NCBI Taxonomy" id="363849"/>
    <lineage>
        <taxon>Bacteria</taxon>
        <taxon>Pseudomonadati</taxon>
        <taxon>Bacteroidota</taxon>
        <taxon>Sphingobacteriia</taxon>
        <taxon>Sphingobacteriales</taxon>
        <taxon>Sphingobacteriaceae</taxon>
        <taxon>Pedobacter</taxon>
    </lineage>
</organism>
<protein>
    <submittedName>
        <fullName evidence="2">Alpha/beta hydrolase-fold protein</fullName>
    </submittedName>
</protein>
<evidence type="ECO:0000256" key="1">
    <source>
        <dbReference type="SAM" id="SignalP"/>
    </source>
</evidence>
<dbReference type="EMBL" id="JBBEUB010000009">
    <property type="protein sequence ID" value="MEJ2905111.1"/>
    <property type="molecule type" value="Genomic_DNA"/>
</dbReference>
<reference evidence="2 3" key="1">
    <citation type="submission" date="2024-03" db="EMBL/GenBank/DDBJ databases">
        <title>Sequence of Lycoming College Course Isolates.</title>
        <authorList>
            <person name="Plotts O."/>
            <person name="Newman J."/>
        </authorList>
    </citation>
    <scope>NUCLEOTIDE SEQUENCE [LARGE SCALE GENOMIC DNA]</scope>
    <source>
        <strain evidence="2 3">CJB-3</strain>
    </source>
</reference>
<dbReference type="SUPFAM" id="SSF53474">
    <property type="entry name" value="alpha/beta-Hydrolases"/>
    <property type="match status" value="1"/>
</dbReference>
<comment type="caution">
    <text evidence="2">The sequence shown here is derived from an EMBL/GenBank/DDBJ whole genome shotgun (WGS) entry which is preliminary data.</text>
</comment>
<dbReference type="InterPro" id="IPR000801">
    <property type="entry name" value="Esterase-like"/>
</dbReference>
<evidence type="ECO:0000313" key="2">
    <source>
        <dbReference type="EMBL" id="MEJ2905111.1"/>
    </source>
</evidence>
<dbReference type="Gene3D" id="3.40.50.1820">
    <property type="entry name" value="alpha/beta hydrolase"/>
    <property type="match status" value="1"/>
</dbReference>
<sequence length="292" mass="32773">MIKWNRHLSIRQMLLAGMLFLFSMPVSSQQIVEPASPGFDVVNVDIPHGKIDTISYYSETVGTIRKAIAYTPPGYTKNKKYPVLYLLHGIGGDEREWLNGGKPQVILDNLYAAGKLVPMIVVMPNGRAMKDDRAIGNVMSKDKIDAFSTFEKDLLNDLIPFVEKKFRTHKDPEHRAIAGLSMGGGQSLNFGLGNLQKFAWVGGFSSAPNTRVPQDLVPDPAKAKEMLKLLFISCGASDNLIIYSKRTHDYLIQNQVPHIYFIEPGFHDFKVWKNGLYMFSQMLFKPVDTASF</sequence>
<keyword evidence="2" id="KW-0378">Hydrolase</keyword>
<dbReference type="Proteomes" id="UP001378956">
    <property type="component" value="Unassembled WGS sequence"/>
</dbReference>
<dbReference type="Pfam" id="PF00756">
    <property type="entry name" value="Esterase"/>
    <property type="match status" value="1"/>
</dbReference>
<evidence type="ECO:0000313" key="3">
    <source>
        <dbReference type="Proteomes" id="UP001378956"/>
    </source>
</evidence>
<dbReference type="PANTHER" id="PTHR48098">
    <property type="entry name" value="ENTEROCHELIN ESTERASE-RELATED"/>
    <property type="match status" value="1"/>
</dbReference>
<dbReference type="InterPro" id="IPR029058">
    <property type="entry name" value="AB_hydrolase_fold"/>
</dbReference>